<dbReference type="Pfam" id="PF00702">
    <property type="entry name" value="Hydrolase"/>
    <property type="match status" value="1"/>
</dbReference>
<organism evidence="5 6">
    <name type="scientific">Planotetraspora thailandica</name>
    <dbReference type="NCBI Taxonomy" id="487172"/>
    <lineage>
        <taxon>Bacteria</taxon>
        <taxon>Bacillati</taxon>
        <taxon>Actinomycetota</taxon>
        <taxon>Actinomycetes</taxon>
        <taxon>Streptosporangiales</taxon>
        <taxon>Streptosporangiaceae</taxon>
        <taxon>Planotetraspora</taxon>
    </lineage>
</organism>
<evidence type="ECO:0008006" key="7">
    <source>
        <dbReference type="Google" id="ProtNLM"/>
    </source>
</evidence>
<reference evidence="5" key="1">
    <citation type="submission" date="2021-01" db="EMBL/GenBank/DDBJ databases">
        <title>Whole genome shotgun sequence of Planotetraspora thailandica NBRC 104271.</title>
        <authorList>
            <person name="Komaki H."/>
            <person name="Tamura T."/>
        </authorList>
    </citation>
    <scope>NUCLEOTIDE SEQUENCE</scope>
    <source>
        <strain evidence="5">NBRC 104271</strain>
    </source>
</reference>
<dbReference type="PRINTS" id="PR00413">
    <property type="entry name" value="HADHALOGNASE"/>
</dbReference>
<evidence type="ECO:0000313" key="5">
    <source>
        <dbReference type="EMBL" id="GII51866.1"/>
    </source>
</evidence>
<dbReference type="SFLD" id="SFLDS00003">
    <property type="entry name" value="Haloacid_Dehalogenase"/>
    <property type="match status" value="1"/>
</dbReference>
<sequence>MTARVAGFHAPEISAKHRLATMAYVIRAILFDLDETLFDHRRAVAFAATSWTESLCPGHPLSMEAPALWLDLENKHLPAWHAGECSFSEQRRRRLREFCGRMQVPVPADLDAAYARFLVWYEEAWAAFPDAGEAIEALSGRGLTLGVLTNGVPVQQEAKLRRIGLMDRLDPVLTPDSLGGYFKPWAECYLRAAAKLGLRPEEIVLVGDNLMLDAVGPARVGMRGVWLDRYCAGSASPGGVATITTLSELPGVVDAFDAPAARGARAPYGPARQAEPVTPEAATRRRLNPRRA</sequence>
<feature type="region of interest" description="Disordered" evidence="4">
    <location>
        <begin position="264"/>
        <end position="292"/>
    </location>
</feature>
<dbReference type="InterPro" id="IPR036412">
    <property type="entry name" value="HAD-like_sf"/>
</dbReference>
<gene>
    <name evidence="5" type="ORF">Pth03_02550</name>
</gene>
<accession>A0A8J3UW34</accession>
<dbReference type="GO" id="GO:0016787">
    <property type="term" value="F:hydrolase activity"/>
    <property type="evidence" value="ECO:0007669"/>
    <property type="project" value="UniProtKB-KW"/>
</dbReference>
<dbReference type="SUPFAM" id="SSF56784">
    <property type="entry name" value="HAD-like"/>
    <property type="match status" value="1"/>
</dbReference>
<evidence type="ECO:0000313" key="6">
    <source>
        <dbReference type="Proteomes" id="UP000605992"/>
    </source>
</evidence>
<evidence type="ECO:0000256" key="2">
    <source>
        <dbReference type="ARBA" id="ARBA00022801"/>
    </source>
</evidence>
<dbReference type="Proteomes" id="UP000605992">
    <property type="component" value="Unassembled WGS sequence"/>
</dbReference>
<dbReference type="InterPro" id="IPR006439">
    <property type="entry name" value="HAD-SF_hydro_IA"/>
</dbReference>
<proteinExistence type="predicted"/>
<dbReference type="PANTHER" id="PTHR46470:SF4">
    <property type="entry name" value="5-AMINO-6-(5-PHOSPHO-D-RIBITYLAMINO)URACIL PHOSPHATASE YIGB"/>
    <property type="match status" value="1"/>
</dbReference>
<protein>
    <recommendedName>
        <fullName evidence="7">HAD family hydrolase</fullName>
    </recommendedName>
</protein>
<dbReference type="AlphaFoldDB" id="A0A8J3UW34"/>
<dbReference type="EMBL" id="BOOR01000004">
    <property type="protein sequence ID" value="GII51866.1"/>
    <property type="molecule type" value="Genomic_DNA"/>
</dbReference>
<dbReference type="InterPro" id="IPR051400">
    <property type="entry name" value="HAD-like_hydrolase"/>
</dbReference>
<keyword evidence="2" id="KW-0378">Hydrolase</keyword>
<keyword evidence="3" id="KW-0460">Magnesium</keyword>
<dbReference type="GO" id="GO:0044281">
    <property type="term" value="P:small molecule metabolic process"/>
    <property type="evidence" value="ECO:0007669"/>
    <property type="project" value="UniProtKB-ARBA"/>
</dbReference>
<dbReference type="Gene3D" id="1.10.150.240">
    <property type="entry name" value="Putative phosphatase, domain 2"/>
    <property type="match status" value="1"/>
</dbReference>
<keyword evidence="6" id="KW-1185">Reference proteome</keyword>
<dbReference type="PANTHER" id="PTHR46470">
    <property type="entry name" value="N-ACYLNEURAMINATE-9-PHOSPHATASE"/>
    <property type="match status" value="1"/>
</dbReference>
<evidence type="ECO:0000256" key="3">
    <source>
        <dbReference type="ARBA" id="ARBA00022842"/>
    </source>
</evidence>
<evidence type="ECO:0000256" key="4">
    <source>
        <dbReference type="SAM" id="MobiDB-lite"/>
    </source>
</evidence>
<comment type="caution">
    <text evidence="5">The sequence shown here is derived from an EMBL/GenBank/DDBJ whole genome shotgun (WGS) entry which is preliminary data.</text>
</comment>
<name>A0A8J3UW34_9ACTN</name>
<dbReference type="Gene3D" id="3.40.50.1000">
    <property type="entry name" value="HAD superfamily/HAD-like"/>
    <property type="match status" value="1"/>
</dbReference>
<dbReference type="SFLD" id="SFLDG01129">
    <property type="entry name" value="C1.5:_HAD__Beta-PGM__Phosphata"/>
    <property type="match status" value="1"/>
</dbReference>
<comment type="cofactor">
    <cofactor evidence="1">
        <name>Mg(2+)</name>
        <dbReference type="ChEBI" id="CHEBI:18420"/>
    </cofactor>
</comment>
<evidence type="ECO:0000256" key="1">
    <source>
        <dbReference type="ARBA" id="ARBA00001946"/>
    </source>
</evidence>
<feature type="compositionally biased region" description="Low complexity" evidence="4">
    <location>
        <begin position="264"/>
        <end position="274"/>
    </location>
</feature>
<dbReference type="InterPro" id="IPR023214">
    <property type="entry name" value="HAD_sf"/>
</dbReference>
<dbReference type="InterPro" id="IPR023198">
    <property type="entry name" value="PGP-like_dom2"/>
</dbReference>